<dbReference type="GO" id="GO:0046474">
    <property type="term" value="P:glycerophospholipid biosynthetic process"/>
    <property type="evidence" value="ECO:0007669"/>
    <property type="project" value="TreeGrafter"/>
</dbReference>
<dbReference type="STRING" id="1849047.A0A3D8RU89"/>
<dbReference type="Proteomes" id="UP000256645">
    <property type="component" value="Unassembled WGS sequence"/>
</dbReference>
<dbReference type="Pfam" id="PF13242">
    <property type="entry name" value="Hydrolase_like"/>
    <property type="match status" value="1"/>
</dbReference>
<dbReference type="OrthoDB" id="10251048at2759"/>
<dbReference type="EMBL" id="PDLM01000005">
    <property type="protein sequence ID" value="RDW77613.1"/>
    <property type="molecule type" value="Genomic_DNA"/>
</dbReference>
<dbReference type="Gene3D" id="3.40.50.1000">
    <property type="entry name" value="HAD superfamily/HAD-like"/>
    <property type="match status" value="2"/>
</dbReference>
<dbReference type="SUPFAM" id="SSF56784">
    <property type="entry name" value="HAD-like"/>
    <property type="match status" value="1"/>
</dbReference>
<organism evidence="2 3">
    <name type="scientific">Coleophoma cylindrospora</name>
    <dbReference type="NCBI Taxonomy" id="1849047"/>
    <lineage>
        <taxon>Eukaryota</taxon>
        <taxon>Fungi</taxon>
        <taxon>Dikarya</taxon>
        <taxon>Ascomycota</taxon>
        <taxon>Pezizomycotina</taxon>
        <taxon>Leotiomycetes</taxon>
        <taxon>Helotiales</taxon>
        <taxon>Dermateaceae</taxon>
        <taxon>Coleophoma</taxon>
    </lineage>
</organism>
<name>A0A3D8RU89_9HELO</name>
<feature type="region of interest" description="Disordered" evidence="1">
    <location>
        <begin position="22"/>
        <end position="52"/>
    </location>
</feature>
<dbReference type="AlphaFoldDB" id="A0A3D8RU89"/>
<evidence type="ECO:0000313" key="3">
    <source>
        <dbReference type="Proteomes" id="UP000256645"/>
    </source>
</evidence>
<gene>
    <name evidence="2" type="ORF">BP6252_05666</name>
</gene>
<evidence type="ECO:0008006" key="4">
    <source>
        <dbReference type="Google" id="ProtNLM"/>
    </source>
</evidence>
<keyword evidence="3" id="KW-1185">Reference proteome</keyword>
<dbReference type="InterPro" id="IPR023214">
    <property type="entry name" value="HAD_sf"/>
</dbReference>
<accession>A0A3D8RU89</accession>
<dbReference type="PANTHER" id="PTHR14269">
    <property type="entry name" value="CDP-DIACYLGLYCEROL--GLYCEROL-3-PHOSPHATE 3-PHOSPHATIDYLTRANSFERASE-RELATED"/>
    <property type="match status" value="1"/>
</dbReference>
<dbReference type="InterPro" id="IPR036412">
    <property type="entry name" value="HAD-like_sf"/>
</dbReference>
<sequence length="475" mass="52678">MRPYTSALSKGLPRSLDQLLSQTSAQQHSTTSTLCSHSRRALSSASHRTLNDTLSRTMAPSARRSSIIASYAPMAATHVRQYSASPKSTTHARQYSVATPTRDASSFAFAFDIDGVLLRSSAPLPGAAAALTYLHKHNIPFILLTNGGGKHESERVAELSKKLGVPLSEENFVQSHTPFKQLVEGTETAEALKDKTILVTGGDGDKCRKVAEMYGFKNVVTPGDILMHYPDIWPFNQIFSDYYKSTTRPLPRPVDIQNLQNSLKFDAIFVFNDPRDWALDNQIILDLLLSKQGYLGTYSEKNGDSTLPNNGWQQDGQPKLYFSNPDLFWATSYHLPRLGQGGFQACLQGVWEATTGGAELKRTIIGKPHYETYKYGERVLNKYRAQLLGFGDQEEAITPLKRVFMIGDNPESDIRGANQFNSPRGTEWTSVLIKTGVYRAGTVPAYTPKVIVDDVFAAVKWSLEQEGFDTSTMEM</sequence>
<evidence type="ECO:0000256" key="1">
    <source>
        <dbReference type="SAM" id="MobiDB-lite"/>
    </source>
</evidence>
<dbReference type="NCBIfam" id="TIGR01456">
    <property type="entry name" value="CECR5"/>
    <property type="match status" value="1"/>
</dbReference>
<proteinExistence type="predicted"/>
<feature type="compositionally biased region" description="Low complexity" evidence="1">
    <location>
        <begin position="22"/>
        <end position="48"/>
    </location>
</feature>
<comment type="caution">
    <text evidence="2">The sequence shown here is derived from an EMBL/GenBank/DDBJ whole genome shotgun (WGS) entry which is preliminary data.</text>
</comment>
<dbReference type="FunFam" id="3.40.50.1000:FF:000069">
    <property type="entry name" value="HAD-superfamily subfamily IIA hydrolase"/>
    <property type="match status" value="1"/>
</dbReference>
<evidence type="ECO:0000313" key="2">
    <source>
        <dbReference type="EMBL" id="RDW77613.1"/>
    </source>
</evidence>
<dbReference type="GO" id="GO:0005739">
    <property type="term" value="C:mitochondrion"/>
    <property type="evidence" value="ECO:0007669"/>
    <property type="project" value="TreeGrafter"/>
</dbReference>
<dbReference type="InterPro" id="IPR006357">
    <property type="entry name" value="HAD-SF_hydro_IIA"/>
</dbReference>
<dbReference type="PANTHER" id="PTHR14269:SF57">
    <property type="entry name" value="SUPERFAMILY HYDROLASE, PUTATIVE (AFU_ORTHOLOGUE AFUA_2G02580)-RELATED"/>
    <property type="match status" value="1"/>
</dbReference>
<dbReference type="NCBIfam" id="TIGR01460">
    <property type="entry name" value="HAD-SF-IIA"/>
    <property type="match status" value="1"/>
</dbReference>
<dbReference type="InterPro" id="IPR050324">
    <property type="entry name" value="CDP-alcohol_PTase-I"/>
</dbReference>
<protein>
    <recommendedName>
        <fullName evidence="4">HAD-superfamily hydrolase</fullName>
    </recommendedName>
</protein>
<dbReference type="InterPro" id="IPR006353">
    <property type="entry name" value="HAD-SF_hydro_IIA_CECR5"/>
</dbReference>
<reference evidence="2 3" key="1">
    <citation type="journal article" date="2018" name="IMA Fungus">
        <title>IMA Genome-F 9: Draft genome sequence of Annulohypoxylon stygium, Aspergillus mulundensis, Berkeleyomyces basicola (syn. Thielaviopsis basicola), Ceratocystis smalleyi, two Cercospora beticola strains, Coleophoma cylindrospora, Fusarium fracticaudum, Phialophora cf. hyalina, and Morchella septimelata.</title>
        <authorList>
            <person name="Wingfield B.D."/>
            <person name="Bills G.F."/>
            <person name="Dong Y."/>
            <person name="Huang W."/>
            <person name="Nel W.J."/>
            <person name="Swalarsk-Parry B.S."/>
            <person name="Vaghefi N."/>
            <person name="Wilken P.M."/>
            <person name="An Z."/>
            <person name="de Beer Z.W."/>
            <person name="De Vos L."/>
            <person name="Chen L."/>
            <person name="Duong T.A."/>
            <person name="Gao Y."/>
            <person name="Hammerbacher A."/>
            <person name="Kikkert J.R."/>
            <person name="Li Y."/>
            <person name="Li H."/>
            <person name="Li K."/>
            <person name="Li Q."/>
            <person name="Liu X."/>
            <person name="Ma X."/>
            <person name="Naidoo K."/>
            <person name="Pethybridge S.J."/>
            <person name="Sun J."/>
            <person name="Steenkamp E.T."/>
            <person name="van der Nest M.A."/>
            <person name="van Wyk S."/>
            <person name="Wingfield M.J."/>
            <person name="Xiong C."/>
            <person name="Yue Q."/>
            <person name="Zhang X."/>
        </authorList>
    </citation>
    <scope>NUCLEOTIDE SEQUENCE [LARGE SCALE GENOMIC DNA]</scope>
    <source>
        <strain evidence="2 3">BP6252</strain>
    </source>
</reference>
<dbReference type="Pfam" id="PF13344">
    <property type="entry name" value="Hydrolase_6"/>
    <property type="match status" value="1"/>
</dbReference>